<evidence type="ECO:0008006" key="3">
    <source>
        <dbReference type="Google" id="ProtNLM"/>
    </source>
</evidence>
<name>A0A9X2RMN9_9ACTN</name>
<evidence type="ECO:0000313" key="1">
    <source>
        <dbReference type="EMBL" id="MCQ8770969.1"/>
    </source>
</evidence>
<accession>A0A9X2RMN9</accession>
<proteinExistence type="predicted"/>
<keyword evidence="2" id="KW-1185">Reference proteome</keyword>
<evidence type="ECO:0000313" key="2">
    <source>
        <dbReference type="Proteomes" id="UP001142374"/>
    </source>
</evidence>
<protein>
    <recommendedName>
        <fullName evidence="3">DUF4177 domain-containing protein</fullName>
    </recommendedName>
</protein>
<sequence length="71" mass="7781">MTVVWEYQTVAVVAGIAGDTNWEEKLNAAGQDGWEAVGVVPLSAAFQSFLSDHTPQSMSNMRFAVLLKRPR</sequence>
<organism evidence="1 2">
    <name type="scientific">Streptomyces telluris</name>
    <dbReference type="NCBI Taxonomy" id="2720021"/>
    <lineage>
        <taxon>Bacteria</taxon>
        <taxon>Bacillati</taxon>
        <taxon>Actinomycetota</taxon>
        <taxon>Actinomycetes</taxon>
        <taxon>Kitasatosporales</taxon>
        <taxon>Streptomycetaceae</taxon>
        <taxon>Streptomyces</taxon>
    </lineage>
</organism>
<dbReference type="AlphaFoldDB" id="A0A9X2RMN9"/>
<dbReference type="RefSeq" id="WP_168090645.1">
    <property type="nucleotide sequence ID" value="NZ_JAATER010000001.1"/>
</dbReference>
<comment type="caution">
    <text evidence="1">The sequence shown here is derived from an EMBL/GenBank/DDBJ whole genome shotgun (WGS) entry which is preliminary data.</text>
</comment>
<gene>
    <name evidence="1" type="ORF">NQU55_14510</name>
</gene>
<reference evidence="1" key="1">
    <citation type="submission" date="2022-06" db="EMBL/GenBank/DDBJ databases">
        <title>WGS of actinobacteria.</title>
        <authorList>
            <person name="Thawai C."/>
        </authorList>
    </citation>
    <scope>NUCLEOTIDE SEQUENCE</scope>
    <source>
        <strain evidence="1">AA8</strain>
    </source>
</reference>
<dbReference type="Proteomes" id="UP001142374">
    <property type="component" value="Unassembled WGS sequence"/>
</dbReference>
<dbReference type="EMBL" id="JANIID010000010">
    <property type="protein sequence ID" value="MCQ8770969.1"/>
    <property type="molecule type" value="Genomic_DNA"/>
</dbReference>